<evidence type="ECO:0008006" key="3">
    <source>
        <dbReference type="Google" id="ProtNLM"/>
    </source>
</evidence>
<dbReference type="Proteomes" id="UP001589747">
    <property type="component" value="Unassembled WGS sequence"/>
</dbReference>
<comment type="caution">
    <text evidence="1">The sequence shown here is derived from an EMBL/GenBank/DDBJ whole genome shotgun (WGS) entry which is preliminary data.</text>
</comment>
<gene>
    <name evidence="1" type="ORF">ACFFSY_18030</name>
</gene>
<dbReference type="RefSeq" id="WP_377496547.1">
    <property type="nucleotide sequence ID" value="NZ_JBHMDO010000030.1"/>
</dbReference>
<dbReference type="EMBL" id="JBHMDO010000030">
    <property type="protein sequence ID" value="MFB9327830.1"/>
    <property type="molecule type" value="Genomic_DNA"/>
</dbReference>
<keyword evidence="2" id="KW-1185">Reference proteome</keyword>
<evidence type="ECO:0000313" key="1">
    <source>
        <dbReference type="EMBL" id="MFB9327830.1"/>
    </source>
</evidence>
<name>A0ABV5KRI8_9BACL</name>
<organism evidence="1 2">
    <name type="scientific">Paenibacillus aurantiacus</name>
    <dbReference type="NCBI Taxonomy" id="1936118"/>
    <lineage>
        <taxon>Bacteria</taxon>
        <taxon>Bacillati</taxon>
        <taxon>Bacillota</taxon>
        <taxon>Bacilli</taxon>
        <taxon>Bacillales</taxon>
        <taxon>Paenibacillaceae</taxon>
        <taxon>Paenibacillus</taxon>
    </lineage>
</organism>
<sequence>MQLRAVNVVTCGDKIFFYSANRSVKGCVFIYKSVVRDGKFLVVVTDGIYDSPLIELPTEEIADKVAYELQSAWDQGVVWGTCQKSKELDNTDEMIQKLLSLSPEEREVYIQKIKRRSERMRKIEEARRWESVLSWKRKMEE</sequence>
<evidence type="ECO:0000313" key="2">
    <source>
        <dbReference type="Proteomes" id="UP001589747"/>
    </source>
</evidence>
<reference evidence="1 2" key="1">
    <citation type="submission" date="2024-09" db="EMBL/GenBank/DDBJ databases">
        <authorList>
            <person name="Sun Q."/>
            <person name="Mori K."/>
        </authorList>
    </citation>
    <scope>NUCLEOTIDE SEQUENCE [LARGE SCALE GENOMIC DNA]</scope>
    <source>
        <strain evidence="1 2">TISTR 2452</strain>
    </source>
</reference>
<protein>
    <recommendedName>
        <fullName evidence="3">PPM-type phosphatase domain-containing protein</fullName>
    </recommendedName>
</protein>
<accession>A0ABV5KRI8</accession>
<proteinExistence type="predicted"/>